<dbReference type="AlphaFoldDB" id="A0A5C6BWW3"/>
<evidence type="ECO:0000313" key="3">
    <source>
        <dbReference type="Proteomes" id="UP000319908"/>
    </source>
</evidence>
<reference evidence="2 3" key="1">
    <citation type="journal article" date="2020" name="Antonie Van Leeuwenhoek">
        <title>Rhodopirellula heiligendammensis sp. nov., Rhodopirellula pilleata sp. nov., and Rhodopirellula solitaria sp. nov. isolated from natural or artificial marine surfaces in Northern Germany and California, USA, and emended description of the genus Rhodopirellula.</title>
        <authorList>
            <person name="Kallscheuer N."/>
            <person name="Wiegand S."/>
            <person name="Jogler M."/>
            <person name="Boedeker C."/>
            <person name="Peeters S.H."/>
            <person name="Rast P."/>
            <person name="Heuer A."/>
            <person name="Jetten M.S.M."/>
            <person name="Rohde M."/>
            <person name="Jogler C."/>
        </authorList>
    </citation>
    <scope>NUCLEOTIDE SEQUENCE [LARGE SCALE GENOMIC DNA]</scope>
    <source>
        <strain evidence="2 3">Poly21</strain>
    </source>
</reference>
<evidence type="ECO:0000313" key="2">
    <source>
        <dbReference type="EMBL" id="TWU15766.1"/>
    </source>
</evidence>
<comment type="caution">
    <text evidence="2">The sequence shown here is derived from an EMBL/GenBank/DDBJ whole genome shotgun (WGS) entry which is preliminary data.</text>
</comment>
<evidence type="ECO:0000256" key="1">
    <source>
        <dbReference type="SAM" id="MobiDB-lite"/>
    </source>
</evidence>
<protein>
    <submittedName>
        <fullName evidence="2">Uncharacterized protein</fullName>
    </submittedName>
</protein>
<feature type="compositionally biased region" description="Basic and acidic residues" evidence="1">
    <location>
        <begin position="264"/>
        <end position="274"/>
    </location>
</feature>
<sequence length="408" mass="43766">MAGIFASTMLLTGCSEEAPIVTYQIPTTVPAALAAEDTRMVAAIIPQANQAWFFKLMGRKSAVDVAAEEFRQFVEEIEFEDGEPVIGDLPPEWKRSGNRPMRFASIDINTPTEQLDLSISQLSRSDDWDSLVTSNVNRWRGQVGLEPTEEKWSGAQQLAWQSGQAEDADTPPAAAIWVDITGRPAESGSPMMGAPMMGNAPFAGTAGGAGEMPADPHAGLPQTTRDAIAAKSKSLQAPNSMSESDTPAVTSAAESGDQVGDPSSKLKFDRPEGWRDGRMSSMRLAAFSVGPEDAPAEVTIISAGGNLRNNVARWMGQIRQSAVPDEDVDAAFEDAEKMDISGRPAQRFVLLPPKEESATDSSEGATAIDGTMVPLSDDFAMFIKMTGPVETVQQQSEQMKSFLESLQF</sequence>
<feature type="region of interest" description="Disordered" evidence="1">
    <location>
        <begin position="231"/>
        <end position="274"/>
    </location>
</feature>
<proteinExistence type="predicted"/>
<dbReference type="Proteomes" id="UP000319908">
    <property type="component" value="Unassembled WGS sequence"/>
</dbReference>
<organism evidence="2 3">
    <name type="scientific">Allorhodopirellula heiligendammensis</name>
    <dbReference type="NCBI Taxonomy" id="2714739"/>
    <lineage>
        <taxon>Bacteria</taxon>
        <taxon>Pseudomonadati</taxon>
        <taxon>Planctomycetota</taxon>
        <taxon>Planctomycetia</taxon>
        <taxon>Pirellulales</taxon>
        <taxon>Pirellulaceae</taxon>
        <taxon>Allorhodopirellula</taxon>
    </lineage>
</organism>
<keyword evidence="3" id="KW-1185">Reference proteome</keyword>
<feature type="compositionally biased region" description="Polar residues" evidence="1">
    <location>
        <begin position="233"/>
        <end position="253"/>
    </location>
</feature>
<dbReference type="EMBL" id="SJPU01000002">
    <property type="protein sequence ID" value="TWU15766.1"/>
    <property type="molecule type" value="Genomic_DNA"/>
</dbReference>
<name>A0A5C6BWW3_9BACT</name>
<gene>
    <name evidence="2" type="ORF">Poly21_29680</name>
</gene>
<accession>A0A5C6BWW3</accession>